<keyword evidence="7 9" id="KW-0067">ATP-binding</keyword>
<evidence type="ECO:0000256" key="3">
    <source>
        <dbReference type="ARBA" id="ARBA00020170"/>
    </source>
</evidence>
<feature type="domain" description="RecF/RecN/SMC N-terminal" evidence="11">
    <location>
        <begin position="13"/>
        <end position="352"/>
    </location>
</feature>
<evidence type="ECO:0000313" key="13">
    <source>
        <dbReference type="Proteomes" id="UP000064967"/>
    </source>
</evidence>
<evidence type="ECO:0000256" key="4">
    <source>
        <dbReference type="ARBA" id="ARBA00022490"/>
    </source>
</evidence>
<keyword evidence="9 10" id="KW-0227">DNA damage</keyword>
<keyword evidence="8 9" id="KW-0238">DNA-binding</keyword>
<evidence type="ECO:0000256" key="2">
    <source>
        <dbReference type="ARBA" id="ARBA00008016"/>
    </source>
</evidence>
<dbReference type="InterPro" id="IPR042174">
    <property type="entry name" value="RecF_2"/>
</dbReference>
<evidence type="ECO:0000256" key="6">
    <source>
        <dbReference type="ARBA" id="ARBA00022741"/>
    </source>
</evidence>
<dbReference type="HAMAP" id="MF_00365">
    <property type="entry name" value="RecF"/>
    <property type="match status" value="1"/>
</dbReference>
<keyword evidence="9 10" id="KW-0234">DNA repair</keyword>
<dbReference type="InterPro" id="IPR003395">
    <property type="entry name" value="RecF/RecN/SMC_N"/>
</dbReference>
<dbReference type="Pfam" id="PF02463">
    <property type="entry name" value="SMC_N"/>
    <property type="match status" value="1"/>
</dbReference>
<dbReference type="STRING" id="1391654.AKJ09_03444"/>
<comment type="similarity">
    <text evidence="2 9 10">Belongs to the RecF family.</text>
</comment>
<protein>
    <recommendedName>
        <fullName evidence="3 9">DNA replication and repair protein RecF</fullName>
    </recommendedName>
</protein>
<dbReference type="PANTHER" id="PTHR32182">
    <property type="entry name" value="DNA REPLICATION AND REPAIR PROTEIN RECF"/>
    <property type="match status" value="1"/>
</dbReference>
<dbReference type="SUPFAM" id="SSF52540">
    <property type="entry name" value="P-loop containing nucleoside triphosphate hydrolases"/>
    <property type="match status" value="1"/>
</dbReference>
<comment type="subcellular location">
    <subcellularLocation>
        <location evidence="1 9 10">Cytoplasm</location>
    </subcellularLocation>
</comment>
<dbReference type="NCBIfam" id="TIGR00611">
    <property type="entry name" value="recf"/>
    <property type="match status" value="1"/>
</dbReference>
<dbReference type="GO" id="GO:0006302">
    <property type="term" value="P:double-strand break repair"/>
    <property type="evidence" value="ECO:0007669"/>
    <property type="project" value="TreeGrafter"/>
</dbReference>
<dbReference type="GO" id="GO:0005524">
    <property type="term" value="F:ATP binding"/>
    <property type="evidence" value="ECO:0007669"/>
    <property type="project" value="UniProtKB-UniRule"/>
</dbReference>
<dbReference type="GO" id="GO:0003697">
    <property type="term" value="F:single-stranded DNA binding"/>
    <property type="evidence" value="ECO:0007669"/>
    <property type="project" value="UniProtKB-UniRule"/>
</dbReference>
<evidence type="ECO:0000313" key="12">
    <source>
        <dbReference type="EMBL" id="AKU96780.1"/>
    </source>
</evidence>
<organism evidence="12 13">
    <name type="scientific">Labilithrix luteola</name>
    <dbReference type="NCBI Taxonomy" id="1391654"/>
    <lineage>
        <taxon>Bacteria</taxon>
        <taxon>Pseudomonadati</taxon>
        <taxon>Myxococcota</taxon>
        <taxon>Polyangia</taxon>
        <taxon>Polyangiales</taxon>
        <taxon>Labilitrichaceae</taxon>
        <taxon>Labilithrix</taxon>
    </lineage>
</organism>
<evidence type="ECO:0000256" key="7">
    <source>
        <dbReference type="ARBA" id="ARBA00022840"/>
    </source>
</evidence>
<dbReference type="Proteomes" id="UP000064967">
    <property type="component" value="Chromosome"/>
</dbReference>
<dbReference type="GO" id="GO:0000731">
    <property type="term" value="P:DNA synthesis involved in DNA repair"/>
    <property type="evidence" value="ECO:0007669"/>
    <property type="project" value="TreeGrafter"/>
</dbReference>
<dbReference type="RefSeq" id="WP_146648018.1">
    <property type="nucleotide sequence ID" value="NZ_CP012333.1"/>
</dbReference>
<dbReference type="GO" id="GO:0005737">
    <property type="term" value="C:cytoplasm"/>
    <property type="evidence" value="ECO:0007669"/>
    <property type="project" value="UniProtKB-SubCell"/>
</dbReference>
<dbReference type="OrthoDB" id="9803889at2"/>
<dbReference type="EMBL" id="CP012333">
    <property type="protein sequence ID" value="AKU96780.1"/>
    <property type="molecule type" value="Genomic_DNA"/>
</dbReference>
<reference evidence="12 13" key="1">
    <citation type="submission" date="2015-08" db="EMBL/GenBank/DDBJ databases">
        <authorList>
            <person name="Babu N.S."/>
            <person name="Beckwith C.J."/>
            <person name="Beseler K.G."/>
            <person name="Brison A."/>
            <person name="Carone J.V."/>
            <person name="Caskin T.P."/>
            <person name="Diamond M."/>
            <person name="Durham M.E."/>
            <person name="Foxe J.M."/>
            <person name="Go M."/>
            <person name="Henderson B.A."/>
            <person name="Jones I.B."/>
            <person name="McGettigan J.A."/>
            <person name="Micheletti S.J."/>
            <person name="Nasrallah M.E."/>
            <person name="Ortiz D."/>
            <person name="Piller C.R."/>
            <person name="Privatt S.R."/>
            <person name="Schneider S.L."/>
            <person name="Sharp S."/>
            <person name="Smith T.C."/>
            <person name="Stanton J.D."/>
            <person name="Ullery H.E."/>
            <person name="Wilson R.J."/>
            <person name="Serrano M.G."/>
            <person name="Buck G."/>
            <person name="Lee V."/>
            <person name="Wang Y."/>
            <person name="Carvalho R."/>
            <person name="Voegtly L."/>
            <person name="Shi R."/>
            <person name="Duckworth R."/>
            <person name="Johnson A."/>
            <person name="Loviza R."/>
            <person name="Walstead R."/>
            <person name="Shah Z."/>
            <person name="Kiflezghi M."/>
            <person name="Wade K."/>
            <person name="Ball S.L."/>
            <person name="Bradley K.W."/>
            <person name="Asai D.J."/>
            <person name="Bowman C.A."/>
            <person name="Russell D.A."/>
            <person name="Pope W.H."/>
            <person name="Jacobs-Sera D."/>
            <person name="Hendrix R.W."/>
            <person name="Hatfull G.F."/>
        </authorList>
    </citation>
    <scope>NUCLEOTIDE SEQUENCE [LARGE SCALE GENOMIC DNA]</scope>
    <source>
        <strain evidence="12 13">DSM 27648</strain>
    </source>
</reference>
<dbReference type="PATRIC" id="fig|1391654.3.peg.3486"/>
<proteinExistence type="inferred from homology"/>
<dbReference type="InterPro" id="IPR001238">
    <property type="entry name" value="DNA-binding_RecF"/>
</dbReference>
<dbReference type="PANTHER" id="PTHR32182:SF0">
    <property type="entry name" value="DNA REPLICATION AND REPAIR PROTEIN RECF"/>
    <property type="match status" value="1"/>
</dbReference>
<accession>A0A0K1PTC7</accession>
<dbReference type="AlphaFoldDB" id="A0A0K1PTC7"/>
<evidence type="ECO:0000256" key="1">
    <source>
        <dbReference type="ARBA" id="ARBA00004496"/>
    </source>
</evidence>
<evidence type="ECO:0000256" key="5">
    <source>
        <dbReference type="ARBA" id="ARBA00022705"/>
    </source>
</evidence>
<dbReference type="KEGG" id="llu:AKJ09_03444"/>
<dbReference type="GO" id="GO:0009432">
    <property type="term" value="P:SOS response"/>
    <property type="evidence" value="ECO:0007669"/>
    <property type="project" value="UniProtKB-UniRule"/>
</dbReference>
<dbReference type="InterPro" id="IPR027417">
    <property type="entry name" value="P-loop_NTPase"/>
</dbReference>
<dbReference type="Gene3D" id="1.20.1050.90">
    <property type="entry name" value="RecF/RecN/SMC, N-terminal domain"/>
    <property type="match status" value="1"/>
</dbReference>
<keyword evidence="5 9" id="KW-0235">DNA replication</keyword>
<evidence type="ECO:0000256" key="8">
    <source>
        <dbReference type="ARBA" id="ARBA00023125"/>
    </source>
</evidence>
<evidence type="ECO:0000256" key="10">
    <source>
        <dbReference type="RuleBase" id="RU000578"/>
    </source>
</evidence>
<keyword evidence="13" id="KW-1185">Reference proteome</keyword>
<comment type="function">
    <text evidence="9 10">The RecF protein is involved in DNA metabolism; it is required for DNA replication and normal SOS inducibility. RecF binds preferentially to single-stranded, linear DNA. It also seems to bind ATP.</text>
</comment>
<keyword evidence="6 9" id="KW-0547">Nucleotide-binding</keyword>
<dbReference type="GO" id="GO:0006260">
    <property type="term" value="P:DNA replication"/>
    <property type="evidence" value="ECO:0007669"/>
    <property type="project" value="UniProtKB-UniRule"/>
</dbReference>
<keyword evidence="4 9" id="KW-0963">Cytoplasm</keyword>
<evidence type="ECO:0000259" key="11">
    <source>
        <dbReference type="Pfam" id="PF02463"/>
    </source>
</evidence>
<dbReference type="Gene3D" id="3.40.50.300">
    <property type="entry name" value="P-loop containing nucleotide triphosphate hydrolases"/>
    <property type="match status" value="1"/>
</dbReference>
<name>A0A0K1PTC7_9BACT</name>
<feature type="binding site" evidence="9">
    <location>
        <begin position="40"/>
        <end position="47"/>
    </location>
    <ligand>
        <name>ATP</name>
        <dbReference type="ChEBI" id="CHEBI:30616"/>
    </ligand>
</feature>
<evidence type="ECO:0000256" key="9">
    <source>
        <dbReference type="HAMAP-Rule" id="MF_00365"/>
    </source>
</evidence>
<dbReference type="InterPro" id="IPR018078">
    <property type="entry name" value="DNA-binding_RecF_CS"/>
</dbReference>
<dbReference type="PROSITE" id="PS00618">
    <property type="entry name" value="RECF_2"/>
    <property type="match status" value="1"/>
</dbReference>
<sequence>MDDLHSSIGSLFVESLQVRSFRNLVRVDCEPGERFNVIAGDNGQGKTNLLEALYVVATSKSFRTAKLGELVGHESELASVRATIRQDGDARSQSVGLKPGSRMVKIDDKRPQTLASYAVRTPIVVFHPGEIALSMGASDGRRRLLDRTALYLAPQSMTELESYSRAIKARQKTLELRGIDAPELADWETLAVRHALAVMQHRAHAAELLAMHTKIAFGRIAAPELRLEVSYVPSAPRTEDEYRSSLVRLRTRDLARGSASIGPHRDDLALVLDERAARGFASQGQHRAVTLSLKSAEIEVIGRARGVRPILLLDDVSSELDRERTAALFSFLRDQRGQVFLTTTRPELIDTGEDPSTRRDFRIERGVLATASRPAV</sequence>
<gene>
    <name evidence="9" type="primary">recF</name>
    <name evidence="12" type="ORF">AKJ09_03444</name>
</gene>
<keyword evidence="9 10" id="KW-0742">SOS response</keyword>